<keyword evidence="1" id="KW-0175">Coiled coil</keyword>
<accession>A0ABR8XGM4</accession>
<keyword evidence="3" id="KW-1185">Reference proteome</keyword>
<comment type="caution">
    <text evidence="2">The sequence shown here is derived from an EMBL/GenBank/DDBJ whole genome shotgun (WGS) entry which is preliminary data.</text>
</comment>
<dbReference type="EMBL" id="JACSQA010000038">
    <property type="protein sequence ID" value="MBD8028373.1"/>
    <property type="molecule type" value="Genomic_DNA"/>
</dbReference>
<gene>
    <name evidence="2" type="ORF">H9636_17155</name>
</gene>
<reference evidence="2 3" key="1">
    <citation type="submission" date="2020-08" db="EMBL/GenBank/DDBJ databases">
        <title>A Genomic Blueprint of the Chicken Gut Microbiome.</title>
        <authorList>
            <person name="Gilroy R."/>
            <person name="Ravi A."/>
            <person name="Getino M."/>
            <person name="Pursley I."/>
            <person name="Horton D.L."/>
            <person name="Alikhan N.-F."/>
            <person name="Baker D."/>
            <person name="Gharbi K."/>
            <person name="Hall N."/>
            <person name="Watson M."/>
            <person name="Adriaenssens E.M."/>
            <person name="Foster-Nyarko E."/>
            <person name="Jarju S."/>
            <person name="Secka A."/>
            <person name="Antonio M."/>
            <person name="Oren A."/>
            <person name="Chaudhuri R."/>
            <person name="La Ragione R.M."/>
            <person name="Hildebrand F."/>
            <person name="Pallen M.J."/>
        </authorList>
    </citation>
    <scope>NUCLEOTIDE SEQUENCE [LARGE SCALE GENOMIC DNA]</scope>
    <source>
        <strain evidence="2 3">Re31</strain>
    </source>
</reference>
<dbReference type="InterPro" id="IPR058600">
    <property type="entry name" value="YhjD-like"/>
</dbReference>
<dbReference type="Proteomes" id="UP000640930">
    <property type="component" value="Unassembled WGS sequence"/>
</dbReference>
<feature type="coiled-coil region" evidence="1">
    <location>
        <begin position="1"/>
        <end position="28"/>
    </location>
</feature>
<evidence type="ECO:0000313" key="2">
    <source>
        <dbReference type="EMBL" id="MBD8028373.1"/>
    </source>
</evidence>
<protein>
    <submittedName>
        <fullName evidence="2">Uncharacterized protein</fullName>
    </submittedName>
</protein>
<dbReference type="RefSeq" id="WP_191708790.1">
    <property type="nucleotide sequence ID" value="NZ_JACSQA010000038.1"/>
</dbReference>
<evidence type="ECO:0000313" key="3">
    <source>
        <dbReference type="Proteomes" id="UP000640930"/>
    </source>
</evidence>
<name>A0ABR8XGM4_9BACL</name>
<organism evidence="2 3">
    <name type="scientific">Ureibacillus galli</name>
    <dbReference type="NCBI Taxonomy" id="2762222"/>
    <lineage>
        <taxon>Bacteria</taxon>
        <taxon>Bacillati</taxon>
        <taxon>Bacillota</taxon>
        <taxon>Bacilli</taxon>
        <taxon>Bacillales</taxon>
        <taxon>Caryophanaceae</taxon>
        <taxon>Ureibacillus</taxon>
    </lineage>
</organism>
<sequence length="85" mass="10097">MNWYNQQINELHNEQKSLKKELSNIGAKGNLQAEKEGDIQVYTLLLRGNVYYYRYLNIRLKNNVENELSKRLGLPFTESPYPYDN</sequence>
<dbReference type="Pfam" id="PF26325">
    <property type="entry name" value="YhjD"/>
    <property type="match status" value="1"/>
</dbReference>
<evidence type="ECO:0000256" key="1">
    <source>
        <dbReference type="SAM" id="Coils"/>
    </source>
</evidence>
<proteinExistence type="predicted"/>